<name>A0A7X1E3Z3_9BACT</name>
<dbReference type="Proteomes" id="UP000525652">
    <property type="component" value="Unassembled WGS sequence"/>
</dbReference>
<proteinExistence type="predicted"/>
<sequence length="168" mass="18832">MRFLTLILFLAPQFSFSSERFSDLALFQDMSGKWEGKIVTHVTDPPSIFGKADTENTISEDGKTFTIETTTQYRGQKIMTKGIFSKLQEDGTFTVTIILPRLDAQKHQGRILKNLNGYKITGFNPARQSDFASTTVLNGNRIGFVLILANEEGIYEIAEQGSLTRIID</sequence>
<accession>A0A7X1E3Z3</accession>
<gene>
    <name evidence="1" type="ORF">H5P30_09680</name>
</gene>
<dbReference type="EMBL" id="JACHVA010000081">
    <property type="protein sequence ID" value="MBC2602045.1"/>
    <property type="molecule type" value="Genomic_DNA"/>
</dbReference>
<reference evidence="1 2" key="1">
    <citation type="submission" date="2020-07" db="EMBL/GenBank/DDBJ databases">
        <authorList>
            <person name="Feng X."/>
        </authorList>
    </citation>
    <scope>NUCLEOTIDE SEQUENCE [LARGE SCALE GENOMIC DNA]</scope>
    <source>
        <strain evidence="1 2">JCM14086</strain>
    </source>
</reference>
<organism evidence="1 2">
    <name type="scientific">Puniceicoccus vermicola</name>
    <dbReference type="NCBI Taxonomy" id="388746"/>
    <lineage>
        <taxon>Bacteria</taxon>
        <taxon>Pseudomonadati</taxon>
        <taxon>Verrucomicrobiota</taxon>
        <taxon>Opitutia</taxon>
        <taxon>Puniceicoccales</taxon>
        <taxon>Puniceicoccaceae</taxon>
        <taxon>Puniceicoccus</taxon>
    </lineage>
</organism>
<dbReference type="AlphaFoldDB" id="A0A7X1E3Z3"/>
<evidence type="ECO:0000313" key="2">
    <source>
        <dbReference type="Proteomes" id="UP000525652"/>
    </source>
</evidence>
<protein>
    <submittedName>
        <fullName evidence="1">Uncharacterized protein</fullName>
    </submittedName>
</protein>
<dbReference type="RefSeq" id="WP_185692744.1">
    <property type="nucleotide sequence ID" value="NZ_JACHVA010000081.1"/>
</dbReference>
<comment type="caution">
    <text evidence="1">The sequence shown here is derived from an EMBL/GenBank/DDBJ whole genome shotgun (WGS) entry which is preliminary data.</text>
</comment>
<keyword evidence="2" id="KW-1185">Reference proteome</keyword>
<evidence type="ECO:0000313" key="1">
    <source>
        <dbReference type="EMBL" id="MBC2602045.1"/>
    </source>
</evidence>